<dbReference type="GO" id="GO:0008171">
    <property type="term" value="F:O-methyltransferase activity"/>
    <property type="evidence" value="ECO:0007669"/>
    <property type="project" value="InterPro"/>
</dbReference>
<dbReference type="SUPFAM" id="SSF53335">
    <property type="entry name" value="S-adenosyl-L-methionine-dependent methyltransferases"/>
    <property type="match status" value="1"/>
</dbReference>
<dbReference type="InterPro" id="IPR016461">
    <property type="entry name" value="COMT-like"/>
</dbReference>
<dbReference type="CDD" id="cd02440">
    <property type="entry name" value="AdoMet_MTases"/>
    <property type="match status" value="1"/>
</dbReference>
<keyword evidence="2" id="KW-0808">Transferase</keyword>
<evidence type="ECO:0000313" key="7">
    <source>
        <dbReference type="EMBL" id="KAF0893260.1"/>
    </source>
</evidence>
<reference evidence="7 8" key="1">
    <citation type="submission" date="2019-11" db="EMBL/GenBank/DDBJ databases">
        <title>Whole genome sequence of Oryza granulata.</title>
        <authorList>
            <person name="Li W."/>
        </authorList>
    </citation>
    <scope>NUCLEOTIDE SEQUENCE [LARGE SCALE GENOMIC DNA]</scope>
    <source>
        <strain evidence="8">cv. Menghai</strain>
        <tissue evidence="7">Leaf</tissue>
    </source>
</reference>
<dbReference type="GO" id="GO:0032259">
    <property type="term" value="P:methylation"/>
    <property type="evidence" value="ECO:0007669"/>
    <property type="project" value="UniProtKB-KW"/>
</dbReference>
<dbReference type="PANTHER" id="PTHR11746">
    <property type="entry name" value="O-METHYLTRANSFERASE"/>
    <property type="match status" value="1"/>
</dbReference>
<dbReference type="Pfam" id="PF08100">
    <property type="entry name" value="Dimerisation"/>
    <property type="match status" value="1"/>
</dbReference>
<dbReference type="FunFam" id="1.10.10.10:FF:000357">
    <property type="entry name" value="Caffeic acid 3-O-methyltransferase"/>
    <property type="match status" value="1"/>
</dbReference>
<accession>A0A6G1BZ87</accession>
<dbReference type="Gene3D" id="3.40.50.150">
    <property type="entry name" value="Vaccinia Virus protein VP39"/>
    <property type="match status" value="1"/>
</dbReference>
<name>A0A6G1BZ87_9ORYZ</name>
<dbReference type="InterPro" id="IPR001077">
    <property type="entry name" value="COMT_C"/>
</dbReference>
<sequence length="372" mass="40618">MDKMSPDSSWTPMAGVAADDDETTWLRAQELIWTCVVPMTLKAVMNLGLLDALINAATDGRALTADELAAQLPAVDKAEAAFSVDRMLRLLASFNVVNCSTDTGPGGEALRRYTPAPMCRWFAGNHPQGSLASLAMFAVDEDYLRTWHQLGAAVAGDGQVAFEKANGMPMFEYMGTNRRLNTVFNQAMAQQSKMVISKLLERFHGFNGVSVLVDVGGGTGATLEMITSRYKHITGVNYDLPNVICQAPSLPGVKHIAGNMFESVPNGEAIFLKSILHLQNDEDCIKILKKCHQALPPNGKVIAVEIVLPTIPEAVPAAQNPFRMDMVMLNNHRGGKERTEPEFAKLAKDSGYTSVFRATYIFANYWALEFGK</sequence>
<evidence type="ECO:0008006" key="9">
    <source>
        <dbReference type="Google" id="ProtNLM"/>
    </source>
</evidence>
<evidence type="ECO:0000256" key="2">
    <source>
        <dbReference type="ARBA" id="ARBA00022679"/>
    </source>
</evidence>
<keyword evidence="1" id="KW-0489">Methyltransferase</keyword>
<evidence type="ECO:0000256" key="1">
    <source>
        <dbReference type="ARBA" id="ARBA00022603"/>
    </source>
</evidence>
<dbReference type="AlphaFoldDB" id="A0A6G1BZ87"/>
<evidence type="ECO:0000259" key="6">
    <source>
        <dbReference type="Pfam" id="PF08100"/>
    </source>
</evidence>
<evidence type="ECO:0000256" key="4">
    <source>
        <dbReference type="PIRSR" id="PIRSR005739-1"/>
    </source>
</evidence>
<comment type="caution">
    <text evidence="7">The sequence shown here is derived from an EMBL/GenBank/DDBJ whole genome shotgun (WGS) entry which is preliminary data.</text>
</comment>
<dbReference type="PROSITE" id="PS51683">
    <property type="entry name" value="SAM_OMT_II"/>
    <property type="match status" value="1"/>
</dbReference>
<keyword evidence="8" id="KW-1185">Reference proteome</keyword>
<dbReference type="InterPro" id="IPR036388">
    <property type="entry name" value="WH-like_DNA-bd_sf"/>
</dbReference>
<dbReference type="InterPro" id="IPR036390">
    <property type="entry name" value="WH_DNA-bd_sf"/>
</dbReference>
<organism evidence="7 8">
    <name type="scientific">Oryza meyeriana var. granulata</name>
    <dbReference type="NCBI Taxonomy" id="110450"/>
    <lineage>
        <taxon>Eukaryota</taxon>
        <taxon>Viridiplantae</taxon>
        <taxon>Streptophyta</taxon>
        <taxon>Embryophyta</taxon>
        <taxon>Tracheophyta</taxon>
        <taxon>Spermatophyta</taxon>
        <taxon>Magnoliopsida</taxon>
        <taxon>Liliopsida</taxon>
        <taxon>Poales</taxon>
        <taxon>Poaceae</taxon>
        <taxon>BOP clade</taxon>
        <taxon>Oryzoideae</taxon>
        <taxon>Oryzeae</taxon>
        <taxon>Oryzinae</taxon>
        <taxon>Oryza</taxon>
        <taxon>Oryza meyeriana</taxon>
    </lineage>
</organism>
<evidence type="ECO:0000313" key="8">
    <source>
        <dbReference type="Proteomes" id="UP000479710"/>
    </source>
</evidence>
<dbReference type="InterPro" id="IPR012967">
    <property type="entry name" value="COMT_dimerisation"/>
</dbReference>
<proteinExistence type="predicted"/>
<evidence type="ECO:0000256" key="3">
    <source>
        <dbReference type="ARBA" id="ARBA00022691"/>
    </source>
</evidence>
<dbReference type="Proteomes" id="UP000479710">
    <property type="component" value="Unassembled WGS sequence"/>
</dbReference>
<keyword evidence="3" id="KW-0949">S-adenosyl-L-methionine</keyword>
<dbReference type="OrthoDB" id="1606438at2759"/>
<dbReference type="Pfam" id="PF00891">
    <property type="entry name" value="Methyltransf_2"/>
    <property type="match status" value="1"/>
</dbReference>
<dbReference type="FunFam" id="3.40.50.150:FF:000061">
    <property type="entry name" value="Caffeic acid O-methyltransferase"/>
    <property type="match status" value="1"/>
</dbReference>
<feature type="active site" description="Proton acceptor" evidence="4">
    <location>
        <position position="277"/>
    </location>
</feature>
<dbReference type="EMBL" id="SPHZ02000011">
    <property type="protein sequence ID" value="KAF0893260.1"/>
    <property type="molecule type" value="Genomic_DNA"/>
</dbReference>
<protein>
    <recommendedName>
        <fullName evidence="9">O-methyltransferase domain-containing protein</fullName>
    </recommendedName>
</protein>
<dbReference type="SUPFAM" id="SSF46785">
    <property type="entry name" value="Winged helix' DNA-binding domain"/>
    <property type="match status" value="1"/>
</dbReference>
<dbReference type="InterPro" id="IPR029063">
    <property type="entry name" value="SAM-dependent_MTases_sf"/>
</dbReference>
<dbReference type="Gene3D" id="1.10.10.10">
    <property type="entry name" value="Winged helix-like DNA-binding domain superfamily/Winged helix DNA-binding domain"/>
    <property type="match status" value="1"/>
</dbReference>
<feature type="domain" description="O-methyltransferase C-terminal" evidence="5">
    <location>
        <begin position="147"/>
        <end position="352"/>
    </location>
</feature>
<dbReference type="PIRSF" id="PIRSF005739">
    <property type="entry name" value="O-mtase"/>
    <property type="match status" value="1"/>
</dbReference>
<dbReference type="GO" id="GO:0046983">
    <property type="term" value="F:protein dimerization activity"/>
    <property type="evidence" value="ECO:0007669"/>
    <property type="project" value="InterPro"/>
</dbReference>
<evidence type="ECO:0000259" key="5">
    <source>
        <dbReference type="Pfam" id="PF00891"/>
    </source>
</evidence>
<feature type="domain" description="O-methyltransferase dimerisation" evidence="6">
    <location>
        <begin position="31"/>
        <end position="123"/>
    </location>
</feature>
<gene>
    <name evidence="7" type="ORF">E2562_023512</name>
</gene>